<dbReference type="GeneID" id="37213841"/>
<protein>
    <submittedName>
        <fullName evidence="2">Uncharacterized protein</fullName>
    </submittedName>
</protein>
<keyword evidence="3" id="KW-1185">Reference proteome</keyword>
<feature type="region of interest" description="Disordered" evidence="1">
    <location>
        <begin position="38"/>
        <end position="57"/>
    </location>
</feature>
<dbReference type="OrthoDB" id="4497226at2759"/>
<evidence type="ECO:0000313" key="3">
    <source>
        <dbReference type="Proteomes" id="UP000248405"/>
    </source>
</evidence>
<reference evidence="2" key="1">
    <citation type="submission" date="2016-12" db="EMBL/GenBank/DDBJ databases">
        <title>The genomes of Aspergillus section Nigri reveals drivers in fungal speciation.</title>
        <authorList>
            <consortium name="DOE Joint Genome Institute"/>
            <person name="Vesth T.C."/>
            <person name="Nybo J."/>
            <person name="Theobald S."/>
            <person name="Brandl J."/>
            <person name="Frisvad J.C."/>
            <person name="Nielsen K.F."/>
            <person name="Lyhne E.K."/>
            <person name="Kogle M.E."/>
            <person name="Kuo A."/>
            <person name="Riley R."/>
            <person name="Clum A."/>
            <person name="Nolan M."/>
            <person name="Lipzen A."/>
            <person name="Salamov A."/>
            <person name="Henrissat B."/>
            <person name="Wiebenga A."/>
            <person name="De Vries R.P."/>
            <person name="Grigoriev I.V."/>
            <person name="Mortensen U.H."/>
            <person name="Andersen M.R."/>
            <person name="Baker S.E."/>
        </authorList>
    </citation>
    <scope>NUCLEOTIDE SEQUENCE [LARGE SCALE GENOMIC DNA]</scope>
    <source>
        <strain evidence="2">CBS 113365</strain>
    </source>
</reference>
<organism evidence="2 3">
    <name type="scientific">Aspergillus vadensis (strain CBS 113365 / IMI 142717 / IBT 24658)</name>
    <dbReference type="NCBI Taxonomy" id="1448311"/>
    <lineage>
        <taxon>Eukaryota</taxon>
        <taxon>Fungi</taxon>
        <taxon>Dikarya</taxon>
        <taxon>Ascomycota</taxon>
        <taxon>Pezizomycotina</taxon>
        <taxon>Eurotiomycetes</taxon>
        <taxon>Eurotiomycetidae</taxon>
        <taxon>Eurotiales</taxon>
        <taxon>Aspergillaceae</taxon>
        <taxon>Aspergillus</taxon>
        <taxon>Aspergillus subgen. Circumdati</taxon>
    </lineage>
</organism>
<evidence type="ECO:0000256" key="1">
    <source>
        <dbReference type="SAM" id="MobiDB-lite"/>
    </source>
</evidence>
<sequence length="189" mass="19502">MASKDAFFSIPSALILIHDSCNRPITCTHKASIEAARPTTSHISKAPASSSSQETAPALAPTRAAFGAERTSAPIWGASAATAICARPFGTGVKARTVHIGLTTCDTETLIAYLAKVALRIVAAERGGYSFRSGIADSFDIGIVVAMNVTAQSSNQAAGSIFTVGCGNFASDISGEDSGRDYSGQNENR</sequence>
<dbReference type="AlphaFoldDB" id="A0A319AVP4"/>
<name>A0A319AVP4_ASPVC</name>
<gene>
    <name evidence="2" type="ORF">BO88DRAFT_430457</name>
</gene>
<dbReference type="RefSeq" id="XP_025557225.1">
    <property type="nucleotide sequence ID" value="XM_025709249.1"/>
</dbReference>
<proteinExistence type="predicted"/>
<dbReference type="Proteomes" id="UP000248405">
    <property type="component" value="Unassembled WGS sequence"/>
</dbReference>
<accession>A0A319AVP4</accession>
<evidence type="ECO:0000313" key="2">
    <source>
        <dbReference type="EMBL" id="PYH63431.1"/>
    </source>
</evidence>
<dbReference type="EMBL" id="KZ821654">
    <property type="protein sequence ID" value="PYH63431.1"/>
    <property type="molecule type" value="Genomic_DNA"/>
</dbReference>
<feature type="compositionally biased region" description="Low complexity" evidence="1">
    <location>
        <begin position="41"/>
        <end position="52"/>
    </location>
</feature>